<keyword evidence="7" id="KW-1185">Reference proteome</keyword>
<gene>
    <name evidence="6" type="ORF">SELMODRAFT_110984</name>
</gene>
<keyword evidence="3" id="KW-0808">Transferase</keyword>
<dbReference type="EMBL" id="GL377606">
    <property type="protein sequence ID" value="EFJ19434.1"/>
    <property type="molecule type" value="Genomic_DNA"/>
</dbReference>
<dbReference type="eggNOG" id="ENOG502S7T1">
    <property type="taxonomic scope" value="Eukaryota"/>
</dbReference>
<dbReference type="Gene3D" id="3.10.490.10">
    <property type="entry name" value="Gamma-glutamyl cyclotransferase-like"/>
    <property type="match status" value="1"/>
</dbReference>
<comment type="similarity">
    <text evidence="2">Belongs to the gamma-glutamylcyclotransferase family.</text>
</comment>
<dbReference type="PANTHER" id="PTHR31544:SF2">
    <property type="entry name" value="AIG2-LIKE PROTEIN D"/>
    <property type="match status" value="1"/>
</dbReference>
<dbReference type="KEGG" id="smo:SELMODRAFT_110984"/>
<sequence length="145" mass="16946">MANGNVFVYGTLLADEIVRILIKRVPSSCDAVLADYHRFSVRNRVYPGATYRKGDRIKGKKVLLDLTHEELQVMDDFEGEEYKRLTVEPCLLDQSITLKAFVYVWVDPEDKDLFGSWDYEEWRSNDLERYEAMCEEYMDTGINVT</sequence>
<comment type="function">
    <text evidence="1">Putative gamma-glutamylcyclotransferase.</text>
</comment>
<evidence type="ECO:0000256" key="2">
    <source>
        <dbReference type="ARBA" id="ARBA00008861"/>
    </source>
</evidence>
<dbReference type="CDD" id="cd06661">
    <property type="entry name" value="GGCT_like"/>
    <property type="match status" value="1"/>
</dbReference>
<dbReference type="Gramene" id="EFJ19434">
    <property type="protein sequence ID" value="EFJ19434"/>
    <property type="gene ID" value="SELMODRAFT_110984"/>
</dbReference>
<dbReference type="GO" id="GO:0016740">
    <property type="term" value="F:transferase activity"/>
    <property type="evidence" value="ECO:0007669"/>
    <property type="project" value="UniProtKB-KW"/>
</dbReference>
<dbReference type="Proteomes" id="UP000001514">
    <property type="component" value="Unassembled WGS sequence"/>
</dbReference>
<dbReference type="SUPFAM" id="SSF110857">
    <property type="entry name" value="Gamma-glutamyl cyclotransferase-like"/>
    <property type="match status" value="1"/>
</dbReference>
<reference evidence="6 7" key="1">
    <citation type="journal article" date="2011" name="Science">
        <title>The Selaginella genome identifies genetic changes associated with the evolution of vascular plants.</title>
        <authorList>
            <person name="Banks J.A."/>
            <person name="Nishiyama T."/>
            <person name="Hasebe M."/>
            <person name="Bowman J.L."/>
            <person name="Gribskov M."/>
            <person name="dePamphilis C."/>
            <person name="Albert V.A."/>
            <person name="Aono N."/>
            <person name="Aoyama T."/>
            <person name="Ambrose B.A."/>
            <person name="Ashton N.W."/>
            <person name="Axtell M.J."/>
            <person name="Barker E."/>
            <person name="Barker M.S."/>
            <person name="Bennetzen J.L."/>
            <person name="Bonawitz N.D."/>
            <person name="Chapple C."/>
            <person name="Cheng C."/>
            <person name="Correa L.G."/>
            <person name="Dacre M."/>
            <person name="DeBarry J."/>
            <person name="Dreyer I."/>
            <person name="Elias M."/>
            <person name="Engstrom E.M."/>
            <person name="Estelle M."/>
            <person name="Feng L."/>
            <person name="Finet C."/>
            <person name="Floyd S.K."/>
            <person name="Frommer W.B."/>
            <person name="Fujita T."/>
            <person name="Gramzow L."/>
            <person name="Gutensohn M."/>
            <person name="Harholt J."/>
            <person name="Hattori M."/>
            <person name="Heyl A."/>
            <person name="Hirai T."/>
            <person name="Hiwatashi Y."/>
            <person name="Ishikawa M."/>
            <person name="Iwata M."/>
            <person name="Karol K.G."/>
            <person name="Koehler B."/>
            <person name="Kolukisaoglu U."/>
            <person name="Kubo M."/>
            <person name="Kurata T."/>
            <person name="Lalonde S."/>
            <person name="Li K."/>
            <person name="Li Y."/>
            <person name="Litt A."/>
            <person name="Lyons E."/>
            <person name="Manning G."/>
            <person name="Maruyama T."/>
            <person name="Michael T.P."/>
            <person name="Mikami K."/>
            <person name="Miyazaki S."/>
            <person name="Morinaga S."/>
            <person name="Murata T."/>
            <person name="Mueller-Roeber B."/>
            <person name="Nelson D.R."/>
            <person name="Obara M."/>
            <person name="Oguri Y."/>
            <person name="Olmstead R.G."/>
            <person name="Onodera N."/>
            <person name="Petersen B.L."/>
            <person name="Pils B."/>
            <person name="Prigge M."/>
            <person name="Rensing S.A."/>
            <person name="Riano-Pachon D.M."/>
            <person name="Roberts A.W."/>
            <person name="Sato Y."/>
            <person name="Scheller H.V."/>
            <person name="Schulz B."/>
            <person name="Schulz C."/>
            <person name="Shakirov E.V."/>
            <person name="Shibagaki N."/>
            <person name="Shinohara N."/>
            <person name="Shippen D.E."/>
            <person name="Soerensen I."/>
            <person name="Sotooka R."/>
            <person name="Sugimoto N."/>
            <person name="Sugita M."/>
            <person name="Sumikawa N."/>
            <person name="Tanurdzic M."/>
            <person name="Theissen G."/>
            <person name="Ulvskov P."/>
            <person name="Wakazuki S."/>
            <person name="Weng J.K."/>
            <person name="Willats W.W."/>
            <person name="Wipf D."/>
            <person name="Wolf P.G."/>
            <person name="Yang L."/>
            <person name="Zimmer A.D."/>
            <person name="Zhu Q."/>
            <person name="Mitros T."/>
            <person name="Hellsten U."/>
            <person name="Loque D."/>
            <person name="Otillar R."/>
            <person name="Salamov A."/>
            <person name="Schmutz J."/>
            <person name="Shapiro H."/>
            <person name="Lindquist E."/>
            <person name="Lucas S."/>
            <person name="Rokhsar D."/>
            <person name="Grigoriev I.V."/>
        </authorList>
    </citation>
    <scope>NUCLEOTIDE SEQUENCE [LARGE SCALE GENOMIC DNA]</scope>
</reference>
<dbReference type="HOGENOM" id="CLU_093936_0_1_1"/>
<dbReference type="OMA" id="TTEFMEE"/>
<dbReference type="AlphaFoldDB" id="D8S7Z5"/>
<evidence type="ECO:0000256" key="1">
    <source>
        <dbReference type="ARBA" id="ARBA00002782"/>
    </source>
</evidence>
<evidence type="ECO:0000313" key="6">
    <source>
        <dbReference type="EMBL" id="EFJ19434.1"/>
    </source>
</evidence>
<protein>
    <recommendedName>
        <fullName evidence="4">Putative gamma-glutamylcyclotransferase</fullName>
    </recommendedName>
</protein>
<evidence type="ECO:0000256" key="3">
    <source>
        <dbReference type="ARBA" id="ARBA00022679"/>
    </source>
</evidence>
<accession>D8S7Z5</accession>
<evidence type="ECO:0000313" key="7">
    <source>
        <dbReference type="Proteomes" id="UP000001514"/>
    </source>
</evidence>
<dbReference type="InterPro" id="IPR045038">
    <property type="entry name" value="AIG2-like"/>
</dbReference>
<dbReference type="PANTHER" id="PTHR31544">
    <property type="entry name" value="AIG2-LIKE PROTEIN D"/>
    <property type="match status" value="1"/>
</dbReference>
<evidence type="ECO:0000256" key="4">
    <source>
        <dbReference type="ARBA" id="ARBA00030602"/>
    </source>
</evidence>
<dbReference type="InterPro" id="IPR009288">
    <property type="entry name" value="AIG2-like_dom"/>
</dbReference>
<proteinExistence type="inferred from homology"/>
<evidence type="ECO:0000259" key="5">
    <source>
        <dbReference type="Pfam" id="PF06094"/>
    </source>
</evidence>
<dbReference type="Pfam" id="PF06094">
    <property type="entry name" value="GGACT"/>
    <property type="match status" value="1"/>
</dbReference>
<dbReference type="InterPro" id="IPR036568">
    <property type="entry name" value="GGCT-like_sf"/>
</dbReference>
<name>D8S7Z5_SELML</name>
<dbReference type="InterPro" id="IPR013024">
    <property type="entry name" value="GGCT-like"/>
</dbReference>
<dbReference type="FunCoup" id="D8S7Z5">
    <property type="interactions" value="571"/>
</dbReference>
<dbReference type="InParanoid" id="D8S7Z5"/>
<organism evidence="7">
    <name type="scientific">Selaginella moellendorffii</name>
    <name type="common">Spikemoss</name>
    <dbReference type="NCBI Taxonomy" id="88036"/>
    <lineage>
        <taxon>Eukaryota</taxon>
        <taxon>Viridiplantae</taxon>
        <taxon>Streptophyta</taxon>
        <taxon>Embryophyta</taxon>
        <taxon>Tracheophyta</taxon>
        <taxon>Lycopodiopsida</taxon>
        <taxon>Selaginellales</taxon>
        <taxon>Selaginellaceae</taxon>
        <taxon>Selaginella</taxon>
    </lineage>
</organism>
<dbReference type="Gene3D" id="6.10.250.210">
    <property type="match status" value="1"/>
</dbReference>
<feature type="domain" description="Gamma-glutamylcyclotransferase AIG2-like" evidence="5">
    <location>
        <begin position="6"/>
        <end position="120"/>
    </location>
</feature>